<reference evidence="1 2" key="1">
    <citation type="submission" date="2020-08" db="EMBL/GenBank/DDBJ databases">
        <title>Genome sequencing of Purple Non-Sulfur Bacteria from various extreme environments.</title>
        <authorList>
            <person name="Mayer M."/>
        </authorList>
    </citation>
    <scope>NUCLEOTIDE SEQUENCE [LARGE SCALE GENOMIC DNA]</scope>
    <source>
        <strain evidence="1 2">JA135</strain>
    </source>
</reference>
<organism evidence="1 2">
    <name type="scientific">Roseospira goensis</name>
    <dbReference type="NCBI Taxonomy" id="391922"/>
    <lineage>
        <taxon>Bacteria</taxon>
        <taxon>Pseudomonadati</taxon>
        <taxon>Pseudomonadota</taxon>
        <taxon>Alphaproteobacteria</taxon>
        <taxon>Rhodospirillales</taxon>
        <taxon>Rhodospirillaceae</taxon>
        <taxon>Roseospira</taxon>
    </lineage>
</organism>
<protein>
    <recommendedName>
        <fullName evidence="3">Flagellar protein FliL</fullName>
    </recommendedName>
</protein>
<evidence type="ECO:0000313" key="1">
    <source>
        <dbReference type="EMBL" id="MBB4285041.1"/>
    </source>
</evidence>
<dbReference type="Proteomes" id="UP000555728">
    <property type="component" value="Unassembled WGS sequence"/>
</dbReference>
<evidence type="ECO:0000313" key="2">
    <source>
        <dbReference type="Proteomes" id="UP000555728"/>
    </source>
</evidence>
<dbReference type="AlphaFoldDB" id="A0A7W6RXT1"/>
<name>A0A7W6RXT1_9PROT</name>
<comment type="caution">
    <text evidence="1">The sequence shown here is derived from an EMBL/GenBank/DDBJ whole genome shotgun (WGS) entry which is preliminary data.</text>
</comment>
<evidence type="ECO:0008006" key="3">
    <source>
        <dbReference type="Google" id="ProtNLM"/>
    </source>
</evidence>
<keyword evidence="2" id="KW-1185">Reference proteome</keyword>
<gene>
    <name evidence="1" type="ORF">GGD88_000755</name>
</gene>
<accession>A0A7W6RXT1</accession>
<dbReference type="EMBL" id="JACIGI010000004">
    <property type="protein sequence ID" value="MBB4285041.1"/>
    <property type="molecule type" value="Genomic_DNA"/>
</dbReference>
<dbReference type="RefSeq" id="WP_184431851.1">
    <property type="nucleotide sequence ID" value="NZ_JACIGI010000004.1"/>
</dbReference>
<proteinExistence type="predicted"/>
<sequence>MKRLLVLVVLLLLLVAGAGGLTAMGVVPDVLGVRPMLASLLGLPAEPDEAAVAAPPPPDYGPEPVFMRLPQLAVPVIADGVSRTHLLLSLRLHVDPEARADVTRAIPRLTDAFLTGLLTELPDIRDRTGRLDLVSVKAVLNALSAAVVGSDKVHDVLIDGAYAR</sequence>